<reference evidence="5" key="2">
    <citation type="journal article" date="2019" name="bioRxiv">
        <title>Genomics, evolutionary history and diagnostics of the Alternaria alternata species group including apple and Asian pear pathotypes.</title>
        <authorList>
            <person name="Armitage A.D."/>
            <person name="Cockerton H.M."/>
            <person name="Sreenivasaprasad S."/>
            <person name="Woodhall J.W."/>
            <person name="Lane C.R."/>
            <person name="Harrison R.J."/>
            <person name="Clarkson J.P."/>
        </authorList>
    </citation>
    <scope>NUCLEOTIDE SEQUENCE [LARGE SCALE GENOMIC DNA]</scope>
    <source>
        <strain evidence="5">FERA 1177</strain>
    </source>
</reference>
<name>A0A177D183_ALTAL</name>
<feature type="compositionally biased region" description="Polar residues" evidence="1">
    <location>
        <begin position="146"/>
        <end position="158"/>
    </location>
</feature>
<evidence type="ECO:0000313" key="2">
    <source>
        <dbReference type="EMBL" id="OAG13434.1"/>
    </source>
</evidence>
<dbReference type="EMBL" id="KV441511">
    <property type="protein sequence ID" value="OAG13434.1"/>
    <property type="molecule type" value="Genomic_DNA"/>
</dbReference>
<gene>
    <name evidence="3" type="ORF">AA0117_g10541</name>
    <name evidence="2" type="ORF">CC77DRAFT_1067873</name>
</gene>
<protein>
    <submittedName>
        <fullName evidence="2">Uncharacterized protein</fullName>
    </submittedName>
</protein>
<feature type="compositionally biased region" description="Basic and acidic residues" evidence="1">
    <location>
        <begin position="134"/>
        <end position="145"/>
    </location>
</feature>
<evidence type="ECO:0000313" key="5">
    <source>
        <dbReference type="Proteomes" id="UP000291422"/>
    </source>
</evidence>
<evidence type="ECO:0000313" key="4">
    <source>
        <dbReference type="Proteomes" id="UP000077248"/>
    </source>
</evidence>
<dbReference type="KEGG" id="aalt:CC77DRAFT_1067873"/>
<organism evidence="2 4">
    <name type="scientific">Alternaria alternata</name>
    <name type="common">Alternaria rot fungus</name>
    <name type="synonym">Torula alternata</name>
    <dbReference type="NCBI Taxonomy" id="5599"/>
    <lineage>
        <taxon>Eukaryota</taxon>
        <taxon>Fungi</taxon>
        <taxon>Dikarya</taxon>
        <taxon>Ascomycota</taxon>
        <taxon>Pezizomycotina</taxon>
        <taxon>Dothideomycetes</taxon>
        <taxon>Pleosporomycetidae</taxon>
        <taxon>Pleosporales</taxon>
        <taxon>Pleosporineae</taxon>
        <taxon>Pleosporaceae</taxon>
        <taxon>Alternaria</taxon>
        <taxon>Alternaria sect. Alternaria</taxon>
        <taxon>Alternaria alternata complex</taxon>
    </lineage>
</organism>
<dbReference type="RefSeq" id="XP_018378855.1">
    <property type="nucleotide sequence ID" value="XM_018529042.1"/>
</dbReference>
<dbReference type="Proteomes" id="UP000077248">
    <property type="component" value="Unassembled WGS sequence"/>
</dbReference>
<dbReference type="VEuPathDB" id="FungiDB:CC77DRAFT_1067873"/>
<dbReference type="GeneID" id="29114636"/>
<reference evidence="3" key="3">
    <citation type="journal article" date="2019" name="J. ISSAAS">
        <title>Genomics, evolutionary history and diagnostics of the Alternaria alternata species group including apple and Asian pear pathotypes.</title>
        <authorList>
            <person name="Armitage A.D."/>
            <person name="Cockerton H.M."/>
            <person name="Sreenivasaprasad S."/>
            <person name="Woodhall J."/>
            <person name="Lane C."/>
            <person name="Harrison R.J."/>
            <person name="Clarkson J.P."/>
        </authorList>
    </citation>
    <scope>NUCLEOTIDE SEQUENCE</scope>
    <source>
        <strain evidence="3">FERA 1177</strain>
    </source>
</reference>
<dbReference type="EMBL" id="PDXD01000041">
    <property type="protein sequence ID" value="RYN70323.1"/>
    <property type="molecule type" value="Genomic_DNA"/>
</dbReference>
<accession>A0A177D183</accession>
<proteinExistence type="predicted"/>
<feature type="compositionally biased region" description="Polar residues" evidence="1">
    <location>
        <begin position="112"/>
        <end position="133"/>
    </location>
</feature>
<reference evidence="2 4" key="1">
    <citation type="submission" date="2016-05" db="EMBL/GenBank/DDBJ databases">
        <title>Comparative analysis of secretome profiles of manganese(II)-oxidizing ascomycete fungi.</title>
        <authorList>
            <consortium name="DOE Joint Genome Institute"/>
            <person name="Zeiner C.A."/>
            <person name="Purvine S.O."/>
            <person name="Zink E.M."/>
            <person name="Wu S."/>
            <person name="Pasa-Tolic L."/>
            <person name="Chaput D.L."/>
            <person name="Haridas S."/>
            <person name="Grigoriev I.V."/>
            <person name="Santelli C.M."/>
            <person name="Hansel C.M."/>
        </authorList>
    </citation>
    <scope>NUCLEOTIDE SEQUENCE [LARGE SCALE GENOMIC DNA]</scope>
    <source>
        <strain evidence="2 4">SRC1lrK2f</strain>
    </source>
</reference>
<feature type="region of interest" description="Disordered" evidence="1">
    <location>
        <begin position="1"/>
        <end position="55"/>
    </location>
</feature>
<evidence type="ECO:0000256" key="1">
    <source>
        <dbReference type="SAM" id="MobiDB-lite"/>
    </source>
</evidence>
<sequence>MQSQQDPEGPPVTDQSAQLSRSPNAASPTPDGPCTTEQEQTHPGQFNTILPELAQGRAPEGYEACWAESQEHSIAAHASNPHAIDTSGQHSHPRNRATDSSSATLPLPSHAEPQTVSSGPTVAGPSTMTTAESADQHVPRDDERSTQPVTVQPITNPTSHLNIPFTMMQYITQPPQPAWNLPSLAGLSIDDRASCFTTLLIRPDVPSQQREAWNDPVVADLHPNARAMYLAMTSACPDAASPHHPLWNHPFLAQLPYRRRAFAIAADMTSYLMQREWEQNDLRNAAEQRCAPWPIRYGDVYDKLNEFMISYRVDELLRPYLGERRDFVRMTDRMLLQARQAREIALLNTIAMDEEIVHRTQSKLRRQGFRCDGLERETTDTEDGEAPARWTRSIHDPVHTFQTRRREYEPLIDPVSLSAPGMAFG</sequence>
<feature type="compositionally biased region" description="Polar residues" evidence="1">
    <location>
        <begin position="13"/>
        <end position="27"/>
    </location>
</feature>
<feature type="region of interest" description="Disordered" evidence="1">
    <location>
        <begin position="81"/>
        <end position="158"/>
    </location>
</feature>
<dbReference type="AlphaFoldDB" id="A0A177D183"/>
<evidence type="ECO:0000313" key="3">
    <source>
        <dbReference type="EMBL" id="RYN70323.1"/>
    </source>
</evidence>
<keyword evidence="4" id="KW-1185">Reference proteome</keyword>
<dbReference type="Proteomes" id="UP000291422">
    <property type="component" value="Unassembled WGS sequence"/>
</dbReference>
<feature type="compositionally biased region" description="Polar residues" evidence="1">
    <location>
        <begin position="35"/>
        <end position="48"/>
    </location>
</feature>